<dbReference type="Proteomes" id="UP000215902">
    <property type="component" value="Unassembled WGS sequence"/>
</dbReference>
<protein>
    <submittedName>
        <fullName evidence="6">Uncharacterized protein</fullName>
    </submittedName>
</protein>
<dbReference type="PANTHER" id="PTHR15688">
    <property type="entry name" value="KINETOCHORE-ASSOCIATED PROTEIN 1"/>
    <property type="match status" value="1"/>
</dbReference>
<dbReference type="PANTHER" id="PTHR15688:SF1">
    <property type="entry name" value="KINETOCHORE-ASSOCIATED PROTEIN 1"/>
    <property type="match status" value="1"/>
</dbReference>
<dbReference type="GO" id="GO:0031267">
    <property type="term" value="F:small GTPase binding"/>
    <property type="evidence" value="ECO:0007669"/>
    <property type="project" value="TreeGrafter"/>
</dbReference>
<feature type="domain" description="KNTC1 third ARM-repeats" evidence="3">
    <location>
        <begin position="1286"/>
        <end position="1487"/>
    </location>
</feature>
<dbReference type="GO" id="GO:0000070">
    <property type="term" value="P:mitotic sister chromatid segregation"/>
    <property type="evidence" value="ECO:0007669"/>
    <property type="project" value="TreeGrafter"/>
</dbReference>
<dbReference type="EMBL" id="NIVC01001128">
    <property type="protein sequence ID" value="PAA71904.1"/>
    <property type="molecule type" value="Genomic_DNA"/>
</dbReference>
<dbReference type="GO" id="GO:0005737">
    <property type="term" value="C:cytoplasm"/>
    <property type="evidence" value="ECO:0007669"/>
    <property type="project" value="TreeGrafter"/>
</dbReference>
<dbReference type="InterPro" id="IPR052802">
    <property type="entry name" value="KNTC1"/>
</dbReference>
<feature type="domain" description="KNTC1 first ARM-repeats" evidence="5">
    <location>
        <begin position="332"/>
        <end position="587"/>
    </location>
</feature>
<evidence type="ECO:0000259" key="5">
    <source>
        <dbReference type="Pfam" id="PF24520"/>
    </source>
</evidence>
<evidence type="ECO:0000259" key="3">
    <source>
        <dbReference type="Pfam" id="PF24515"/>
    </source>
</evidence>
<evidence type="ECO:0000256" key="1">
    <source>
        <dbReference type="SAM" id="MobiDB-lite"/>
    </source>
</evidence>
<proteinExistence type="predicted"/>
<dbReference type="InterPro" id="IPR055405">
    <property type="entry name" value="ARM_KNTC1_3rd"/>
</dbReference>
<dbReference type="InterPro" id="IPR055404">
    <property type="entry name" value="ARM_KNTC1_2nd"/>
</dbReference>
<dbReference type="GO" id="GO:0005828">
    <property type="term" value="C:kinetochore microtubule"/>
    <property type="evidence" value="ECO:0007669"/>
    <property type="project" value="TreeGrafter"/>
</dbReference>
<dbReference type="Pfam" id="PF24516">
    <property type="entry name" value="ARM_KNTC1_2nd"/>
    <property type="match status" value="1"/>
</dbReference>
<evidence type="ECO:0000259" key="4">
    <source>
        <dbReference type="Pfam" id="PF24516"/>
    </source>
</evidence>
<comment type="caution">
    <text evidence="6">The sequence shown here is derived from an EMBL/GenBank/DDBJ whole genome shotgun (WGS) entry which is preliminary data.</text>
</comment>
<dbReference type="GO" id="GO:0007094">
    <property type="term" value="P:mitotic spindle assembly checkpoint signaling"/>
    <property type="evidence" value="ECO:0007669"/>
    <property type="project" value="TreeGrafter"/>
</dbReference>
<dbReference type="GO" id="GO:1903394">
    <property type="term" value="P:protein localization to kinetochore involved in kinetochore assembly"/>
    <property type="evidence" value="ECO:0007669"/>
    <property type="project" value="TreeGrafter"/>
</dbReference>
<feature type="domain" description="KNTC1 second ARM-repeats" evidence="4">
    <location>
        <begin position="746"/>
        <end position="827"/>
    </location>
</feature>
<sequence length="2111" mass="231633">MPEVVAQPQKQQQQQQYCYSTEQYFRLPDKSLTANRIVMRNEHCLVAFTSAGCLLRFERNPTVADQKQPSWKEVLRLPLMNFDACLLADSQAADERLVVWLAGTLRVYNIDSLECGSFSSVCGLPAGVADAASGARVAKILQISADEMLLMTRLATDAVYDCSLHPVCISHLRLPPESTWPDKPPLMAATLACVGLPVPPERLLRLQYDSRQACLHCLTPDGRVLTIDCLSGWLVDSLAVPRDTTDLLLVRSHAESSILALASPNSVTLVEYPSCRRLHRLSLPSKLADARLLACRSTTVSRIIQQPELFVWGGNSLVYRLRETSPGQQYQRLLDSLQFDEAELCAKRYGLPMDRLYYAKCRHLLDSDSSSASSSTPVSEESLAELVSCLDKLAFSTDVEYLLLLSSCLKAACNGSSPGLLEQLLTTVSNQLCRYFYDPSVAVGTEAADQSILARWCETSDLAAATLQRLRVCLQLIEPDQFSLEMWQWFQTVNICSYFCDSVLRNNQEESAVLFANYKQTICRQLADSGEYLQLVLDNLRCCQPDGLLSQPWCVWLAEEFLPAMAASPESARFAPIIADWLEDCIDGLIRLDDSAATKADACRQFLANLLRCVGQPTEEAGDSFSRPLSQLARALDELVCLCSRYKLRLSVRLYRRMDKGDLAKHILDYILLSQDAGLFGLFGAYLQECGLNSDQFYCDYCSARLQAASAATDAAMHMIGSNNDAANHLHGSDSHGSGVSPQDAERTAVTVLGRIVNEDARMRCTIMLAEQATVPWSEEVQAVVEQHLALRHRPDRVVLQRAVTAAKTQALFKRYNIRQHDASQQDAQARAALKGLFSQLASGRVTPATVRADLLLLTDTFGFTVSDLMTVAVDCALKEGSSVKCRDLLACPLRDLGITVSLQDRLQAALRCVQRAHIGLQLYNPAYVSANEADFLLDLGCLATDAYFSQLSEAGSDPGPAGLESAVVARIGRTIRLMRFTWRAARLLGNTVPDYERLIDNGDAAAVAYLAKLHGLPSSDWLRQLASLLLLVDNKNLGVSGSTDTPKLLPLLVPALLTVDGLSVWRVAQLLLDAGLSELAARQNLDALLKAARVSLLELDDDSDIDSISDSNSDISSGLSALGELLTIACRLGGFGSALSLHRLHTCLRIIQSCRCCCCLAESGAVNSSDSAAQLGMALEVRYEDSAIMSLPSTQRLMFLKLTGQMMRLTERASDAAPAVAIDQTPSNAALINLASQAIDTLRLAGRPLAALTLATLLSELQDNTDSLGAADSLPSICQDRCHALLTGLLSQRLEAKLIDKQLCQSTAWSLPESVGQSVLQRVAQKSRHSYNRLEFIARLAYHYGAQRGNPEHAKRALALAKGAYWSRTLSALGIKIGDLTAPGKAAECAETLCSLPVSKSLQPDLLLYYCQQYQQPATAHLLRYLENLLFPQSGSQVEVRQGAVNLAGATLAVLKRVSHPDELLNRLLGYYAQLDPYEYESIELICCSLLAMPQCPEAQAAHCSRALQLLASLKRYRRVSQISSYERNWYQKRMQRPDLAEWYFTSASAINSKSSRRLNLFALLEPKLYKIVNPELRFDTLDYWLGVSDLIGISETELKLSAADKIFEEAFGHSHLQHQQQQQHEAKVNNWATQPDLASQMAVARMEKVLTSVYDSERALHVAFAMLKRTSLGWLKLRITRICLAVCQAWSETETTAAPPQPPATLQQQKLTGGAAQQSIHRAEASLKRYRDILEALECEQALHANGLSDCSDLAKLCSSPSELLDRLVSAGEAEAASQVAEILGADLSAVVAKRVQDWLGIKPAGSGADGSPGSDSQQSQSMLDLSADALLSVNVCDMMSQMQQQQRDELDQLLDDEQRLADTADLIVRLVQRSDDRARSACLATVRDAWDSEDWRPSGVFLACARVLHRLEADSRLADAWHMRICELQVRAHFGIGMGQPARCPLGQWDSAIDIGMLARSARGEGERGLELLCRLLLARVALTGPGWAADATDDAAANSSSTPTLTSSSSRLADPKLWDCLLRSACKTRQYQLAIRLLGLVFDSPTLRLGLRSLPALLEAALSAVLEQPQLLRQAVFACRINTAQFPAGFLSKRLRADLKLHGVSIE</sequence>
<name>A0A267FFC6_9PLAT</name>
<reference evidence="6 7" key="1">
    <citation type="submission" date="2017-06" db="EMBL/GenBank/DDBJ databases">
        <title>A platform for efficient transgenesis in Macrostomum lignano, a flatworm model organism for stem cell research.</title>
        <authorList>
            <person name="Berezikov E."/>
        </authorList>
    </citation>
    <scope>NUCLEOTIDE SEQUENCE [LARGE SCALE GENOMIC DNA]</scope>
    <source>
        <strain evidence="6">DV1</strain>
        <tissue evidence="6">Whole organism</tissue>
    </source>
</reference>
<feature type="compositionally biased region" description="Low complexity" evidence="1">
    <location>
        <begin position="1996"/>
        <end position="2014"/>
    </location>
</feature>
<evidence type="ECO:0000313" key="6">
    <source>
        <dbReference type="EMBL" id="PAA71904.1"/>
    </source>
</evidence>
<dbReference type="Pfam" id="PF24520">
    <property type="entry name" value="ARM_KNTC1_1st"/>
    <property type="match status" value="1"/>
</dbReference>
<evidence type="ECO:0000259" key="2">
    <source>
        <dbReference type="Pfam" id="PF10493"/>
    </source>
</evidence>
<dbReference type="STRING" id="282301.A0A267FFC6"/>
<dbReference type="InterPro" id="IPR019527">
    <property type="entry name" value="RZZ-complex_KNTC1/ROD_C"/>
</dbReference>
<feature type="domain" description="RZZ complex subunit KNTC1/ROD C-terminal" evidence="2">
    <location>
        <begin position="1553"/>
        <end position="1707"/>
    </location>
</feature>
<dbReference type="InterPro" id="IPR055403">
    <property type="entry name" value="ARM_KNTC1_1st"/>
</dbReference>
<accession>A0A267FFC6</accession>
<dbReference type="OrthoDB" id="343783at2759"/>
<organism evidence="6 7">
    <name type="scientific">Macrostomum lignano</name>
    <dbReference type="NCBI Taxonomy" id="282301"/>
    <lineage>
        <taxon>Eukaryota</taxon>
        <taxon>Metazoa</taxon>
        <taxon>Spiralia</taxon>
        <taxon>Lophotrochozoa</taxon>
        <taxon>Platyhelminthes</taxon>
        <taxon>Rhabditophora</taxon>
        <taxon>Macrostomorpha</taxon>
        <taxon>Macrostomida</taxon>
        <taxon>Macrostomidae</taxon>
        <taxon>Macrostomum</taxon>
    </lineage>
</organism>
<dbReference type="GO" id="GO:1990423">
    <property type="term" value="C:RZZ complex"/>
    <property type="evidence" value="ECO:0007669"/>
    <property type="project" value="TreeGrafter"/>
</dbReference>
<feature type="region of interest" description="Disordered" evidence="1">
    <location>
        <begin position="1996"/>
        <end position="2015"/>
    </location>
</feature>
<evidence type="ECO:0000313" key="7">
    <source>
        <dbReference type="Proteomes" id="UP000215902"/>
    </source>
</evidence>
<dbReference type="Pfam" id="PF24515">
    <property type="entry name" value="ARM_KNTC1_3rd"/>
    <property type="match status" value="1"/>
</dbReference>
<gene>
    <name evidence="6" type="ORF">BOX15_Mlig000904g2</name>
</gene>
<keyword evidence="7" id="KW-1185">Reference proteome</keyword>
<dbReference type="Pfam" id="PF10493">
    <property type="entry name" value="Rod_C"/>
    <property type="match status" value="1"/>
</dbReference>